<dbReference type="EMBL" id="MFJR01000007">
    <property type="protein sequence ID" value="OGG27110.1"/>
    <property type="molecule type" value="Genomic_DNA"/>
</dbReference>
<protein>
    <submittedName>
        <fullName evidence="1">Uncharacterized protein</fullName>
    </submittedName>
</protein>
<comment type="caution">
    <text evidence="1">The sequence shown here is derived from an EMBL/GenBank/DDBJ whole genome shotgun (WGS) entry which is preliminary data.</text>
</comment>
<accession>A0A1F6AQZ3</accession>
<name>A0A1F6AQZ3_9BACT</name>
<organism evidence="1 2">
    <name type="scientific">Candidatus Gottesmanbacteria bacterium RIFCSPLOWO2_01_FULL_39_12b</name>
    <dbReference type="NCBI Taxonomy" id="1798388"/>
    <lineage>
        <taxon>Bacteria</taxon>
        <taxon>Candidatus Gottesmaniibacteriota</taxon>
    </lineage>
</organism>
<dbReference type="Proteomes" id="UP000176609">
    <property type="component" value="Unassembled WGS sequence"/>
</dbReference>
<evidence type="ECO:0000313" key="1">
    <source>
        <dbReference type="EMBL" id="OGG27110.1"/>
    </source>
</evidence>
<reference evidence="1 2" key="1">
    <citation type="journal article" date="2016" name="Nat. Commun.">
        <title>Thousands of microbial genomes shed light on interconnected biogeochemical processes in an aquifer system.</title>
        <authorList>
            <person name="Anantharaman K."/>
            <person name="Brown C.T."/>
            <person name="Hug L.A."/>
            <person name="Sharon I."/>
            <person name="Castelle C.J."/>
            <person name="Probst A.J."/>
            <person name="Thomas B.C."/>
            <person name="Singh A."/>
            <person name="Wilkins M.J."/>
            <person name="Karaoz U."/>
            <person name="Brodie E.L."/>
            <person name="Williams K.H."/>
            <person name="Hubbard S.S."/>
            <person name="Banfield J.F."/>
        </authorList>
    </citation>
    <scope>NUCLEOTIDE SEQUENCE [LARGE SCALE GENOMIC DNA]</scope>
</reference>
<proteinExistence type="predicted"/>
<gene>
    <name evidence="1" type="ORF">A2960_03150</name>
</gene>
<evidence type="ECO:0000313" key="2">
    <source>
        <dbReference type="Proteomes" id="UP000176609"/>
    </source>
</evidence>
<dbReference type="AlphaFoldDB" id="A0A1F6AQZ3"/>
<sequence length="180" mass="20238">MSPARGELPPIPILIEHVALRFPDLAGNFMLRRFAFPTAGILRAVLISDQRKVSLTTMLESATGMLERPPVRVKMLERVMEVSSDVLEVAVFDLYGRLVLPRTGIHVVDLCDPFSWDMARASQRLAMIGDIARLTDNEGYDACRAFNRYLVAQEGYITEVTGQFEAEYMKLDTRGRGNVM</sequence>